<dbReference type="GeneID" id="112293241"/>
<evidence type="ECO:0000313" key="4">
    <source>
        <dbReference type="Proteomes" id="UP000006727"/>
    </source>
</evidence>
<proteinExistence type="predicted"/>
<dbReference type="EnsemblPlants" id="Pp3c16_16010V3.5">
    <property type="protein sequence ID" value="Pp3c16_16010V3.5"/>
    <property type="gene ID" value="Pp3c16_16010"/>
</dbReference>
<feature type="domain" description="EF-hand" evidence="2">
    <location>
        <begin position="294"/>
        <end position="320"/>
    </location>
</feature>
<reference evidence="3 4" key="2">
    <citation type="journal article" date="2018" name="Plant J.">
        <title>The Physcomitrella patens chromosome-scale assembly reveals moss genome structure and evolution.</title>
        <authorList>
            <person name="Lang D."/>
            <person name="Ullrich K.K."/>
            <person name="Murat F."/>
            <person name="Fuchs J."/>
            <person name="Jenkins J."/>
            <person name="Haas F.B."/>
            <person name="Piednoel M."/>
            <person name="Gundlach H."/>
            <person name="Van Bel M."/>
            <person name="Meyberg R."/>
            <person name="Vives C."/>
            <person name="Morata J."/>
            <person name="Symeonidi A."/>
            <person name="Hiss M."/>
            <person name="Muchero W."/>
            <person name="Kamisugi Y."/>
            <person name="Saleh O."/>
            <person name="Blanc G."/>
            <person name="Decker E.L."/>
            <person name="van Gessel N."/>
            <person name="Grimwood J."/>
            <person name="Hayes R.D."/>
            <person name="Graham S.W."/>
            <person name="Gunter L.E."/>
            <person name="McDaniel S.F."/>
            <person name="Hoernstein S.N.W."/>
            <person name="Larsson A."/>
            <person name="Li F.W."/>
            <person name="Perroud P.F."/>
            <person name="Phillips J."/>
            <person name="Ranjan P."/>
            <person name="Rokshar D.S."/>
            <person name="Rothfels C.J."/>
            <person name="Schneider L."/>
            <person name="Shu S."/>
            <person name="Stevenson D.W."/>
            <person name="Thummler F."/>
            <person name="Tillich M."/>
            <person name="Villarreal Aguilar J.C."/>
            <person name="Widiez T."/>
            <person name="Wong G.K."/>
            <person name="Wymore A."/>
            <person name="Zhang Y."/>
            <person name="Zimmer A.D."/>
            <person name="Quatrano R.S."/>
            <person name="Mayer K.F.X."/>
            <person name="Goodstein D."/>
            <person name="Casacuberta J.M."/>
            <person name="Vandepoele K."/>
            <person name="Reski R."/>
            <person name="Cuming A.C."/>
            <person name="Tuskan G.A."/>
            <person name="Maumus F."/>
            <person name="Salse J."/>
            <person name="Schmutz J."/>
            <person name="Rensing S.A."/>
        </authorList>
    </citation>
    <scope>NUCLEOTIDE SEQUENCE [LARGE SCALE GENOMIC DNA]</scope>
    <source>
        <strain evidence="3 4">cv. Gransden 2004</strain>
    </source>
</reference>
<evidence type="ECO:0000313" key="3">
    <source>
        <dbReference type="EnsemblPlants" id="Pp3c16_16010V3.6"/>
    </source>
</evidence>
<dbReference type="AlphaFoldDB" id="A0A7I4B2E7"/>
<dbReference type="Gene3D" id="1.10.238.10">
    <property type="entry name" value="EF-hand"/>
    <property type="match status" value="2"/>
</dbReference>
<dbReference type="EMBL" id="ABEU02000016">
    <property type="status" value="NOT_ANNOTATED_CDS"/>
    <property type="molecule type" value="Genomic_DNA"/>
</dbReference>
<dbReference type="PROSITE" id="PS00018">
    <property type="entry name" value="EF_HAND_1"/>
    <property type="match status" value="2"/>
</dbReference>
<dbReference type="GO" id="GO:0005509">
    <property type="term" value="F:calcium ion binding"/>
    <property type="evidence" value="ECO:0007669"/>
    <property type="project" value="InterPro"/>
</dbReference>
<evidence type="ECO:0000259" key="2">
    <source>
        <dbReference type="PROSITE" id="PS50222"/>
    </source>
</evidence>
<dbReference type="EnsemblPlants" id="Pp3c16_16010V3.7">
    <property type="protein sequence ID" value="Pp3c16_16010V3.7"/>
    <property type="gene ID" value="Pp3c16_16010"/>
</dbReference>
<sequence>MVVRGFVVGCGGAGEWGSSWYPCISRLLELELGLCLQLFIRRGFRFIYLFIPQMVKLRLAACDPRRLVIVAALWLYAFRLPSDFTHMATGLQNFGVKIWRQVGIESVMGLIQSQEQKGQLTKIERRMIQAMAERAQIANVVLKTFNTFILKFPKIDASFEAVREVFNKADKNGDGSLDMDELKQCLQELQVEYSDQEIEEFHHESDMDSTHGIQFKEFIVVLALIYLLGRPTHTGVKSAIGLPDLEATFDEIAEAFVFFDRNKDGYVSKKEMIWAINEASPSGRHGHRIGVQRFEEMDWDKDGMITFKEFLFAFTDWVGLENDEEETGHNNVSSTS</sequence>
<dbReference type="PROSITE" id="PS50222">
    <property type="entry name" value="EF_HAND_2"/>
    <property type="match status" value="3"/>
</dbReference>
<dbReference type="SUPFAM" id="SSF47473">
    <property type="entry name" value="EF-hand"/>
    <property type="match status" value="1"/>
</dbReference>
<reference evidence="3" key="3">
    <citation type="submission" date="2020-12" db="UniProtKB">
        <authorList>
            <consortium name="EnsemblPlants"/>
        </authorList>
    </citation>
    <scope>IDENTIFICATION</scope>
</reference>
<feature type="domain" description="EF-hand" evidence="2">
    <location>
        <begin position="157"/>
        <end position="192"/>
    </location>
</feature>
<dbReference type="InterPro" id="IPR018247">
    <property type="entry name" value="EF_Hand_1_Ca_BS"/>
</dbReference>
<accession>A0A7I4B2E7</accession>
<dbReference type="KEGG" id="ppp:112293241"/>
<feature type="domain" description="EF-hand" evidence="2">
    <location>
        <begin position="247"/>
        <end position="282"/>
    </location>
</feature>
<name>A0A7I4B2E7_PHYPA</name>
<dbReference type="EnsemblPlants" id="Pp3c16_16010V3.6">
    <property type="protein sequence ID" value="Pp3c16_16010V3.6"/>
    <property type="gene ID" value="Pp3c16_16010"/>
</dbReference>
<gene>
    <name evidence="3" type="primary">LOC112293241</name>
</gene>
<dbReference type="OrthoDB" id="26525at2759"/>
<dbReference type="PANTHER" id="PTHR23064">
    <property type="entry name" value="TROPONIN"/>
    <property type="match status" value="1"/>
</dbReference>
<reference evidence="3 4" key="1">
    <citation type="journal article" date="2008" name="Science">
        <title>The Physcomitrella genome reveals evolutionary insights into the conquest of land by plants.</title>
        <authorList>
            <person name="Rensing S."/>
            <person name="Lang D."/>
            <person name="Zimmer A."/>
            <person name="Terry A."/>
            <person name="Salamov A."/>
            <person name="Shapiro H."/>
            <person name="Nishiyama T."/>
            <person name="Perroud P.-F."/>
            <person name="Lindquist E."/>
            <person name="Kamisugi Y."/>
            <person name="Tanahashi T."/>
            <person name="Sakakibara K."/>
            <person name="Fujita T."/>
            <person name="Oishi K."/>
            <person name="Shin-I T."/>
            <person name="Kuroki Y."/>
            <person name="Toyoda A."/>
            <person name="Suzuki Y."/>
            <person name="Hashimoto A."/>
            <person name="Yamaguchi K."/>
            <person name="Sugano A."/>
            <person name="Kohara Y."/>
            <person name="Fujiyama A."/>
            <person name="Anterola A."/>
            <person name="Aoki S."/>
            <person name="Ashton N."/>
            <person name="Barbazuk W.B."/>
            <person name="Barker E."/>
            <person name="Bennetzen J."/>
            <person name="Bezanilla M."/>
            <person name="Blankenship R."/>
            <person name="Cho S.H."/>
            <person name="Dutcher S."/>
            <person name="Estelle M."/>
            <person name="Fawcett J.A."/>
            <person name="Gundlach H."/>
            <person name="Hanada K."/>
            <person name="Heyl A."/>
            <person name="Hicks K.A."/>
            <person name="Hugh J."/>
            <person name="Lohr M."/>
            <person name="Mayer K."/>
            <person name="Melkozernov A."/>
            <person name="Murata T."/>
            <person name="Nelson D."/>
            <person name="Pils B."/>
            <person name="Prigge M."/>
            <person name="Reiss B."/>
            <person name="Renner T."/>
            <person name="Rombauts S."/>
            <person name="Rushton P."/>
            <person name="Sanderfoot A."/>
            <person name="Schween G."/>
            <person name="Shiu S.-H."/>
            <person name="Stueber K."/>
            <person name="Theodoulou F.L."/>
            <person name="Tu H."/>
            <person name="Van de Peer Y."/>
            <person name="Verrier P.J."/>
            <person name="Waters E."/>
            <person name="Wood A."/>
            <person name="Yang L."/>
            <person name="Cove D."/>
            <person name="Cuming A."/>
            <person name="Hasebe M."/>
            <person name="Lucas S."/>
            <person name="Mishler D.B."/>
            <person name="Reski R."/>
            <person name="Grigoriev I."/>
            <person name="Quatrano R.S."/>
            <person name="Boore J.L."/>
        </authorList>
    </citation>
    <scope>NUCLEOTIDE SEQUENCE [LARGE SCALE GENOMIC DNA]</scope>
    <source>
        <strain evidence="3 4">cv. Gransden 2004</strain>
    </source>
</reference>
<dbReference type="Gramene" id="Pp3c16_16010V3.7">
    <property type="protein sequence ID" value="Pp3c16_16010V3.7"/>
    <property type="gene ID" value="Pp3c16_16010"/>
</dbReference>
<keyword evidence="4" id="KW-1185">Reference proteome</keyword>
<evidence type="ECO:0000256" key="1">
    <source>
        <dbReference type="ARBA" id="ARBA00022837"/>
    </source>
</evidence>
<dbReference type="Gramene" id="Pp3c16_16010V3.6">
    <property type="protein sequence ID" value="Pp3c16_16010V3.6"/>
    <property type="gene ID" value="Pp3c16_16010"/>
</dbReference>
<dbReference type="FunCoup" id="A0A7I4B2E7">
    <property type="interactions" value="90"/>
</dbReference>
<dbReference type="Gramene" id="Pp3c16_16010V3.5">
    <property type="protein sequence ID" value="Pp3c16_16010V3.5"/>
    <property type="gene ID" value="Pp3c16_16010"/>
</dbReference>
<dbReference type="InterPro" id="IPR052591">
    <property type="entry name" value="CML21-like"/>
</dbReference>
<dbReference type="SMART" id="SM00054">
    <property type="entry name" value="EFh"/>
    <property type="match status" value="4"/>
</dbReference>
<keyword evidence="1" id="KW-0106">Calcium</keyword>
<dbReference type="CDD" id="cd00051">
    <property type="entry name" value="EFh"/>
    <property type="match status" value="2"/>
</dbReference>
<organism evidence="3 4">
    <name type="scientific">Physcomitrium patens</name>
    <name type="common">Spreading-leaved earth moss</name>
    <name type="synonym">Physcomitrella patens</name>
    <dbReference type="NCBI Taxonomy" id="3218"/>
    <lineage>
        <taxon>Eukaryota</taxon>
        <taxon>Viridiplantae</taxon>
        <taxon>Streptophyta</taxon>
        <taxon>Embryophyta</taxon>
        <taxon>Bryophyta</taxon>
        <taxon>Bryophytina</taxon>
        <taxon>Bryopsida</taxon>
        <taxon>Funariidae</taxon>
        <taxon>Funariales</taxon>
        <taxon>Funariaceae</taxon>
        <taxon>Physcomitrium</taxon>
    </lineage>
</organism>
<dbReference type="Proteomes" id="UP000006727">
    <property type="component" value="Chromosome 16"/>
</dbReference>
<dbReference type="RefSeq" id="XP_024398212.1">
    <property type="nucleotide sequence ID" value="XM_024542444.2"/>
</dbReference>
<dbReference type="Pfam" id="PF13499">
    <property type="entry name" value="EF-hand_7"/>
    <property type="match status" value="2"/>
</dbReference>
<protein>
    <recommendedName>
        <fullName evidence="2">EF-hand domain-containing protein</fullName>
    </recommendedName>
</protein>
<dbReference type="InterPro" id="IPR011992">
    <property type="entry name" value="EF-hand-dom_pair"/>
</dbReference>
<dbReference type="InterPro" id="IPR002048">
    <property type="entry name" value="EF_hand_dom"/>
</dbReference>